<organism evidence="4 5">
    <name type="scientific">Myodes glareolus</name>
    <name type="common">Bank vole</name>
    <name type="synonym">Clethrionomys glareolus</name>
    <dbReference type="NCBI Taxonomy" id="447135"/>
    <lineage>
        <taxon>Eukaryota</taxon>
        <taxon>Metazoa</taxon>
        <taxon>Chordata</taxon>
        <taxon>Craniata</taxon>
        <taxon>Vertebrata</taxon>
        <taxon>Euteleostomi</taxon>
        <taxon>Mammalia</taxon>
        <taxon>Eutheria</taxon>
        <taxon>Euarchontoglires</taxon>
        <taxon>Glires</taxon>
        <taxon>Rodentia</taxon>
        <taxon>Myomorpha</taxon>
        <taxon>Muroidea</taxon>
        <taxon>Cricetidae</taxon>
        <taxon>Arvicolinae</taxon>
        <taxon>Myodes</taxon>
    </lineage>
</organism>
<gene>
    <name evidence="4" type="ORF">U0070_002189</name>
</gene>
<dbReference type="AlphaFoldDB" id="A0AAW0JS00"/>
<protein>
    <recommendedName>
        <fullName evidence="3">Exostosin GT47 domain-containing protein</fullName>
    </recommendedName>
</protein>
<dbReference type="PANTHER" id="PTHR11062:SF381">
    <property type="entry name" value="EXOSTOSIN-2"/>
    <property type="match status" value="1"/>
</dbReference>
<comment type="similarity">
    <text evidence="1">Belongs to the glycosyltransferase 47 family.</text>
</comment>
<dbReference type="GO" id="GO:0008375">
    <property type="term" value="F:acetylglucosaminyltransferase activity"/>
    <property type="evidence" value="ECO:0007669"/>
    <property type="project" value="TreeGrafter"/>
</dbReference>
<dbReference type="GO" id="GO:0015012">
    <property type="term" value="P:heparan sulfate proteoglycan biosynthetic process"/>
    <property type="evidence" value="ECO:0007669"/>
    <property type="project" value="UniProtKB-ARBA"/>
</dbReference>
<dbReference type="GO" id="GO:0050509">
    <property type="term" value="F:N-acetylglucosaminyl-proteoglycan 4-beta-glucuronosyltransferase activity"/>
    <property type="evidence" value="ECO:0007669"/>
    <property type="project" value="TreeGrafter"/>
</dbReference>
<evidence type="ECO:0000259" key="3">
    <source>
        <dbReference type="Pfam" id="PF03016"/>
    </source>
</evidence>
<dbReference type="EMBL" id="JBBHLL010000023">
    <property type="protein sequence ID" value="KAK7828959.1"/>
    <property type="molecule type" value="Genomic_DNA"/>
</dbReference>
<accession>A0AAW0JS00</accession>
<dbReference type="Pfam" id="PF03016">
    <property type="entry name" value="Exostosin_GT47"/>
    <property type="match status" value="1"/>
</dbReference>
<dbReference type="InterPro" id="IPR040911">
    <property type="entry name" value="Exostosin_GT47"/>
</dbReference>
<evidence type="ECO:0000256" key="1">
    <source>
        <dbReference type="ARBA" id="ARBA00010271"/>
    </source>
</evidence>
<comment type="caution">
    <text evidence="4">The sequence shown here is derived from an EMBL/GenBank/DDBJ whole genome shotgun (WGS) entry which is preliminary data.</text>
</comment>
<keyword evidence="2" id="KW-0812">Transmembrane</keyword>
<evidence type="ECO:0000313" key="5">
    <source>
        <dbReference type="Proteomes" id="UP001488838"/>
    </source>
</evidence>
<dbReference type="PANTHER" id="PTHR11062">
    <property type="entry name" value="EXOSTOSIN HEPARAN SULFATE GLYCOSYLTRANSFERASE -RELATED"/>
    <property type="match status" value="1"/>
</dbReference>
<reference evidence="4 5" key="1">
    <citation type="journal article" date="2023" name="bioRxiv">
        <title>Conserved and derived expression patterns and positive selection on dental genes reveal complex evolutionary context of ever-growing rodent molars.</title>
        <authorList>
            <person name="Calamari Z.T."/>
            <person name="Song A."/>
            <person name="Cohen E."/>
            <person name="Akter M."/>
            <person name="Roy R.D."/>
            <person name="Hallikas O."/>
            <person name="Christensen M.M."/>
            <person name="Li P."/>
            <person name="Marangoni P."/>
            <person name="Jernvall J."/>
            <person name="Klein O.D."/>
        </authorList>
    </citation>
    <scope>NUCLEOTIDE SEQUENCE [LARGE SCALE GENOMIC DNA]</scope>
    <source>
        <strain evidence="4">V071</strain>
    </source>
</reference>
<keyword evidence="5" id="KW-1185">Reference proteome</keyword>
<name>A0AAW0JS00_MYOGA</name>
<keyword evidence="2" id="KW-1133">Transmembrane helix</keyword>
<sequence length="470" mass="52453">MRSARRVSRRELEACAAFPAGSCGPGAGGGLQSPRDHTRAAVARDRLQEPVTERGAEREATGSEACEEAVICAIMCASVKYNIRGPALIPRMKTKHRFYYVTLFSIVLLGLIATGVFQFWPHSIESSSDGGVEKRSIREVPVVRLPAASPIPERGDLSCRMHTCFDVYRCGFNPKNKIKVYIYPLKKYVDDAGVPVSSTISREYNELLTAISDSDYYTDDISRACLFVPSIDVLNQNPLRIKETAQALAQLSRWDRGTNHLLFNMLPGGPPDYNTALDVPRDRALLAGGGFSTWTYRQGYDVSIPVFSPLSTEVVLPEKAPGPRRYFLLSSQMAIHPEYREDLEALQAKHKESVLVLDKCTNLSEGVLSVRKRCHHHQVFDYPQVLQEATFCVVLRGARLGQAVLSDVLQAGCVPVVIADSYILPFSEVLDWKRASVVVPEEKMSDMYSILQNIPQRQIEEMQRQVRGRC</sequence>
<keyword evidence="2" id="KW-0472">Membrane</keyword>
<dbReference type="Proteomes" id="UP001488838">
    <property type="component" value="Unassembled WGS sequence"/>
</dbReference>
<dbReference type="InterPro" id="IPR004263">
    <property type="entry name" value="Exostosin"/>
</dbReference>
<dbReference type="GO" id="GO:0005794">
    <property type="term" value="C:Golgi apparatus"/>
    <property type="evidence" value="ECO:0007669"/>
    <property type="project" value="TreeGrafter"/>
</dbReference>
<proteinExistence type="inferred from homology"/>
<feature type="domain" description="Exostosin GT47" evidence="3">
    <location>
        <begin position="175"/>
        <end position="453"/>
    </location>
</feature>
<evidence type="ECO:0000313" key="4">
    <source>
        <dbReference type="EMBL" id="KAK7828959.1"/>
    </source>
</evidence>
<evidence type="ECO:0000256" key="2">
    <source>
        <dbReference type="SAM" id="Phobius"/>
    </source>
</evidence>
<feature type="transmembrane region" description="Helical" evidence="2">
    <location>
        <begin position="98"/>
        <end position="120"/>
    </location>
</feature>